<evidence type="ECO:0000259" key="18">
    <source>
        <dbReference type="Pfam" id="PF16188"/>
    </source>
</evidence>
<gene>
    <name evidence="19" type="ORF">QBC38DRAFT_476607</name>
</gene>
<dbReference type="FunFam" id="3.40.350.10:FF:000003">
    <property type="entry name" value="Xaa-pro aminopeptidase P"/>
    <property type="match status" value="1"/>
</dbReference>
<dbReference type="EC" id="3.4.11.9" evidence="5"/>
<evidence type="ECO:0000256" key="6">
    <source>
        <dbReference type="ARBA" id="ARBA00020658"/>
    </source>
</evidence>
<dbReference type="AlphaFoldDB" id="A0AAN7H3A4"/>
<evidence type="ECO:0000256" key="4">
    <source>
        <dbReference type="ARBA" id="ARBA00008766"/>
    </source>
</evidence>
<keyword evidence="20" id="KW-1185">Reference proteome</keyword>
<evidence type="ECO:0000259" key="16">
    <source>
        <dbReference type="Pfam" id="PF00557"/>
    </source>
</evidence>
<feature type="domain" description="Peptidase M24 C-terminal" evidence="18">
    <location>
        <begin position="694"/>
        <end position="756"/>
    </location>
</feature>
<dbReference type="PROSITE" id="PS00491">
    <property type="entry name" value="PROLINE_PEPTIDASE"/>
    <property type="match status" value="1"/>
</dbReference>
<dbReference type="FunFam" id="3.40.350.10:FF:000010">
    <property type="entry name" value="Probable Xaa-Pro aminopeptidase P"/>
    <property type="match status" value="1"/>
</dbReference>
<dbReference type="FunFam" id="3.90.230.10:FF:000007">
    <property type="entry name" value="Xaa-Pro aminopeptidase P"/>
    <property type="match status" value="1"/>
</dbReference>
<dbReference type="SUPFAM" id="SSF53092">
    <property type="entry name" value="Creatinase/prolidase N-terminal domain"/>
    <property type="match status" value="1"/>
</dbReference>
<dbReference type="InterPro" id="IPR001131">
    <property type="entry name" value="Peptidase_M24B_aminopep-P_CS"/>
</dbReference>
<dbReference type="EMBL" id="MU865325">
    <property type="protein sequence ID" value="KAK4227945.1"/>
    <property type="molecule type" value="Genomic_DNA"/>
</dbReference>
<feature type="domain" description="Peptidase M24" evidence="16">
    <location>
        <begin position="465"/>
        <end position="683"/>
    </location>
</feature>
<sequence length="756" mass="83384">MKATRSSSEQRNHRESLQLFDKTPASEYPLESPAHIVVVGPVHPLSDTGPSLYIYIYISVGPASFSISYLGLQFSVSMRHIWALPARITALSLSSFQNSVVSSLSSGARLATQSNSPLSLFRTKRTFQTNNASCGSSLAEEIMTVNTTSRLARLRSLMKEREVDIYVVPSEDSHASEYIAECDMRRAFISGFTGSAGTAVVTLDKAALATDGRYFNQAAKQLDGNWHLLKTGLQDVPTWQEWASQQSEGGKVVGVDPSLISSSVADKLNEGIVKAGGDRLEAVKDNLVDLVWADERPARPNNPIFPLDKKYSGKDTATKLADLRKELEKKKALGFILSMLDEIAWLFNLRGSDIDFNPVFFSYAIVTLDSATLYVDAAKLTPESKSYLEENKISIKSYTDLFADTEALAAKAEAESASGKPKKHLISNKASWALKLALGGDRLVDEVRSPVGDAKAIKNEVELNGMRNCHIRDGAALSKFFAWLEDQLVNKKAALDEIQAADKLEEFRSAGKDFVGLSFDTISSTGPNAAVIHYKPEKGLCATIDPNAIYLCDSGAQYFDGTTDVTRTLHFGTPTPQEKEAYTLVLKGNIALDTAVFPKGTNGFAIDSLARQYLWKQGLDYRHGTGHGVGSFLNVHEGPIGIGTRKQYIDVALAAGNVLSIEPGYYEDGAYGIRIENLAIVKEVETKYQFGDKPYFGFEHVTMVPYCRNLINVDMLTPEEKEWLNKSNEEILNKTLEYFNNDELTRNWLLRETEPF</sequence>
<dbReference type="InterPro" id="IPR033740">
    <property type="entry name" value="Pept_M24B"/>
</dbReference>
<keyword evidence="11" id="KW-0482">Metalloprotease</keyword>
<keyword evidence="9 15" id="KW-0479">Metal-binding</keyword>
<dbReference type="InterPro" id="IPR032416">
    <property type="entry name" value="Peptidase_M24_C"/>
</dbReference>
<comment type="cofactor">
    <cofactor evidence="2">
        <name>Mn(2+)</name>
        <dbReference type="ChEBI" id="CHEBI:29035"/>
    </cofactor>
</comment>
<evidence type="ECO:0000256" key="15">
    <source>
        <dbReference type="RuleBase" id="RU000590"/>
    </source>
</evidence>
<keyword evidence="10" id="KW-0378">Hydrolase</keyword>
<reference evidence="19" key="1">
    <citation type="journal article" date="2023" name="Mol. Phylogenet. Evol.">
        <title>Genome-scale phylogeny and comparative genomics of the fungal order Sordariales.</title>
        <authorList>
            <person name="Hensen N."/>
            <person name="Bonometti L."/>
            <person name="Westerberg I."/>
            <person name="Brannstrom I.O."/>
            <person name="Guillou S."/>
            <person name="Cros-Aarteil S."/>
            <person name="Calhoun S."/>
            <person name="Haridas S."/>
            <person name="Kuo A."/>
            <person name="Mondo S."/>
            <person name="Pangilinan J."/>
            <person name="Riley R."/>
            <person name="LaButti K."/>
            <person name="Andreopoulos B."/>
            <person name="Lipzen A."/>
            <person name="Chen C."/>
            <person name="Yan M."/>
            <person name="Daum C."/>
            <person name="Ng V."/>
            <person name="Clum A."/>
            <person name="Steindorff A."/>
            <person name="Ohm R.A."/>
            <person name="Martin F."/>
            <person name="Silar P."/>
            <person name="Natvig D.O."/>
            <person name="Lalanne C."/>
            <person name="Gautier V."/>
            <person name="Ament-Velasquez S.L."/>
            <person name="Kruys A."/>
            <person name="Hutchinson M.I."/>
            <person name="Powell A.J."/>
            <person name="Barry K."/>
            <person name="Miller A.N."/>
            <person name="Grigoriev I.V."/>
            <person name="Debuchy R."/>
            <person name="Gladieux P."/>
            <person name="Hiltunen Thoren M."/>
            <person name="Johannesson H."/>
        </authorList>
    </citation>
    <scope>NUCLEOTIDE SEQUENCE</scope>
    <source>
        <strain evidence="19">CBS 990.96</strain>
    </source>
</reference>
<evidence type="ECO:0000259" key="17">
    <source>
        <dbReference type="Pfam" id="PF01321"/>
    </source>
</evidence>
<comment type="catalytic activity">
    <reaction evidence="1">
        <text>Release of any N-terminal amino acid, including proline, that is linked to proline, even from a dipeptide or tripeptide.</text>
        <dbReference type="EC" id="3.4.11.9"/>
    </reaction>
</comment>
<name>A0AAN7H3A4_9PEZI</name>
<dbReference type="InterPro" id="IPR036005">
    <property type="entry name" value="Creatinase/aminopeptidase-like"/>
</dbReference>
<dbReference type="Gene3D" id="3.90.230.10">
    <property type="entry name" value="Creatinase/methionine aminopeptidase superfamily"/>
    <property type="match status" value="1"/>
</dbReference>
<keyword evidence="7 19" id="KW-0031">Aminopeptidase</keyword>
<dbReference type="GO" id="GO:0046872">
    <property type="term" value="F:metal ion binding"/>
    <property type="evidence" value="ECO:0007669"/>
    <property type="project" value="UniProtKB-KW"/>
</dbReference>
<accession>A0AAN7H3A4</accession>
<evidence type="ECO:0000256" key="11">
    <source>
        <dbReference type="ARBA" id="ARBA00023049"/>
    </source>
</evidence>
<keyword evidence="12" id="KW-0464">Manganese</keyword>
<evidence type="ECO:0000256" key="1">
    <source>
        <dbReference type="ARBA" id="ARBA00001424"/>
    </source>
</evidence>
<keyword evidence="8" id="KW-0645">Protease</keyword>
<dbReference type="InterPro" id="IPR000994">
    <property type="entry name" value="Pept_M24"/>
</dbReference>
<dbReference type="SUPFAM" id="SSF55920">
    <property type="entry name" value="Creatinase/aminopeptidase"/>
    <property type="match status" value="1"/>
</dbReference>
<proteinExistence type="inferred from homology"/>
<evidence type="ECO:0000256" key="12">
    <source>
        <dbReference type="ARBA" id="ARBA00023211"/>
    </source>
</evidence>
<comment type="caution">
    <text evidence="19">The sequence shown here is derived from an EMBL/GenBank/DDBJ whole genome shotgun (WGS) entry which is preliminary data.</text>
</comment>
<dbReference type="InterPro" id="IPR029149">
    <property type="entry name" value="Creatin/AminoP/Spt16_N"/>
</dbReference>
<evidence type="ECO:0000256" key="13">
    <source>
        <dbReference type="ARBA" id="ARBA00030849"/>
    </source>
</evidence>
<evidence type="ECO:0000256" key="2">
    <source>
        <dbReference type="ARBA" id="ARBA00001936"/>
    </source>
</evidence>
<dbReference type="Pfam" id="PF00557">
    <property type="entry name" value="Peptidase_M24"/>
    <property type="match status" value="1"/>
</dbReference>
<dbReference type="Proteomes" id="UP001301958">
    <property type="component" value="Unassembled WGS sequence"/>
</dbReference>
<dbReference type="InterPro" id="IPR050422">
    <property type="entry name" value="X-Pro_aminopeptidase_P"/>
</dbReference>
<evidence type="ECO:0000256" key="3">
    <source>
        <dbReference type="ARBA" id="ARBA00002443"/>
    </source>
</evidence>
<dbReference type="GO" id="GO:0070006">
    <property type="term" value="F:metalloaminopeptidase activity"/>
    <property type="evidence" value="ECO:0007669"/>
    <property type="project" value="InterPro"/>
</dbReference>
<dbReference type="CDD" id="cd01085">
    <property type="entry name" value="APP"/>
    <property type="match status" value="1"/>
</dbReference>
<dbReference type="Pfam" id="PF01321">
    <property type="entry name" value="Creatinase_N"/>
    <property type="match status" value="1"/>
</dbReference>
<dbReference type="InterPro" id="IPR000587">
    <property type="entry name" value="Creatinase_N"/>
</dbReference>
<dbReference type="GO" id="GO:0006508">
    <property type="term" value="P:proteolysis"/>
    <property type="evidence" value="ECO:0007669"/>
    <property type="project" value="UniProtKB-KW"/>
</dbReference>
<comment type="similarity">
    <text evidence="4 15">Belongs to the peptidase M24B family.</text>
</comment>
<evidence type="ECO:0000256" key="14">
    <source>
        <dbReference type="ARBA" id="ARBA00032413"/>
    </source>
</evidence>
<dbReference type="PANTHER" id="PTHR43763">
    <property type="entry name" value="XAA-PRO AMINOPEPTIDASE 1"/>
    <property type="match status" value="1"/>
</dbReference>
<dbReference type="PANTHER" id="PTHR43763:SF6">
    <property type="entry name" value="XAA-PRO AMINOPEPTIDASE 1"/>
    <property type="match status" value="1"/>
</dbReference>
<evidence type="ECO:0000313" key="20">
    <source>
        <dbReference type="Proteomes" id="UP001301958"/>
    </source>
</evidence>
<evidence type="ECO:0000256" key="9">
    <source>
        <dbReference type="ARBA" id="ARBA00022723"/>
    </source>
</evidence>
<evidence type="ECO:0000256" key="10">
    <source>
        <dbReference type="ARBA" id="ARBA00022801"/>
    </source>
</evidence>
<dbReference type="Pfam" id="PF16189">
    <property type="entry name" value="Creatinase_N_2"/>
    <property type="match status" value="1"/>
</dbReference>
<feature type="domain" description="Creatinase N-terminal" evidence="17">
    <location>
        <begin position="150"/>
        <end position="272"/>
    </location>
</feature>
<dbReference type="Gene3D" id="3.40.350.10">
    <property type="entry name" value="Creatinase/prolidase N-terminal domain"/>
    <property type="match status" value="2"/>
</dbReference>
<evidence type="ECO:0000256" key="7">
    <source>
        <dbReference type="ARBA" id="ARBA00022438"/>
    </source>
</evidence>
<evidence type="ECO:0000256" key="5">
    <source>
        <dbReference type="ARBA" id="ARBA00012574"/>
    </source>
</evidence>
<dbReference type="Pfam" id="PF16188">
    <property type="entry name" value="Peptidase_M24_C"/>
    <property type="match status" value="1"/>
</dbReference>
<evidence type="ECO:0000313" key="19">
    <source>
        <dbReference type="EMBL" id="KAK4227945.1"/>
    </source>
</evidence>
<evidence type="ECO:0000256" key="8">
    <source>
        <dbReference type="ARBA" id="ARBA00022670"/>
    </source>
</evidence>
<comment type="function">
    <text evidence="3">Catalyzes the removal of a penultimate prolyl residue from the N-termini of peptides.</text>
</comment>
<protein>
    <recommendedName>
        <fullName evidence="6">Probable Xaa-Pro aminopeptidase P</fullName>
        <ecNumber evidence="5">3.4.11.9</ecNumber>
    </recommendedName>
    <alternativeName>
        <fullName evidence="13">Aminoacylproline aminopeptidase</fullName>
    </alternativeName>
    <alternativeName>
        <fullName evidence="14">Prolidase</fullName>
    </alternativeName>
</protein>
<dbReference type="GO" id="GO:0005737">
    <property type="term" value="C:cytoplasm"/>
    <property type="evidence" value="ECO:0007669"/>
    <property type="project" value="UniProtKB-ARBA"/>
</dbReference>
<organism evidence="19 20">
    <name type="scientific">Podospora fimiseda</name>
    <dbReference type="NCBI Taxonomy" id="252190"/>
    <lineage>
        <taxon>Eukaryota</taxon>
        <taxon>Fungi</taxon>
        <taxon>Dikarya</taxon>
        <taxon>Ascomycota</taxon>
        <taxon>Pezizomycotina</taxon>
        <taxon>Sordariomycetes</taxon>
        <taxon>Sordariomycetidae</taxon>
        <taxon>Sordariales</taxon>
        <taxon>Podosporaceae</taxon>
        <taxon>Podospora</taxon>
    </lineage>
</organism>
<reference evidence="19" key="2">
    <citation type="submission" date="2023-05" db="EMBL/GenBank/DDBJ databases">
        <authorList>
            <consortium name="Lawrence Berkeley National Laboratory"/>
            <person name="Steindorff A."/>
            <person name="Hensen N."/>
            <person name="Bonometti L."/>
            <person name="Westerberg I."/>
            <person name="Brannstrom I.O."/>
            <person name="Guillou S."/>
            <person name="Cros-Aarteil S."/>
            <person name="Calhoun S."/>
            <person name="Haridas S."/>
            <person name="Kuo A."/>
            <person name="Mondo S."/>
            <person name="Pangilinan J."/>
            <person name="Riley R."/>
            <person name="Labutti K."/>
            <person name="Andreopoulos B."/>
            <person name="Lipzen A."/>
            <person name="Chen C."/>
            <person name="Yanf M."/>
            <person name="Daum C."/>
            <person name="Ng V."/>
            <person name="Clum A."/>
            <person name="Ohm R."/>
            <person name="Martin F."/>
            <person name="Silar P."/>
            <person name="Natvig D."/>
            <person name="Lalanne C."/>
            <person name="Gautier V."/>
            <person name="Ament-Velasquez S.L."/>
            <person name="Kruys A."/>
            <person name="Hutchinson M.I."/>
            <person name="Powell A.J."/>
            <person name="Barry K."/>
            <person name="Miller A.N."/>
            <person name="Grigoriev I.V."/>
            <person name="Debuchy R."/>
            <person name="Gladieux P."/>
            <person name="Thoren M.H."/>
            <person name="Johannesson H."/>
        </authorList>
    </citation>
    <scope>NUCLEOTIDE SEQUENCE</scope>
    <source>
        <strain evidence="19">CBS 990.96</strain>
    </source>
</reference>